<comment type="catalytic activity">
    <reaction evidence="9 10">
        <text>uridine(1498) in 16S rRNA + S-adenosyl-L-methionine = N(3)-methyluridine(1498) in 16S rRNA + S-adenosyl-L-homocysteine + H(+)</text>
        <dbReference type="Rhea" id="RHEA:42920"/>
        <dbReference type="Rhea" id="RHEA-COMP:10283"/>
        <dbReference type="Rhea" id="RHEA-COMP:10284"/>
        <dbReference type="ChEBI" id="CHEBI:15378"/>
        <dbReference type="ChEBI" id="CHEBI:57856"/>
        <dbReference type="ChEBI" id="CHEBI:59789"/>
        <dbReference type="ChEBI" id="CHEBI:65315"/>
        <dbReference type="ChEBI" id="CHEBI:74502"/>
        <dbReference type="EC" id="2.1.1.193"/>
    </reaction>
</comment>
<dbReference type="InterPro" id="IPR029028">
    <property type="entry name" value="Alpha/beta_knot_MTases"/>
</dbReference>
<dbReference type="GO" id="GO:0070475">
    <property type="term" value="P:rRNA base methylation"/>
    <property type="evidence" value="ECO:0007669"/>
    <property type="project" value="TreeGrafter"/>
</dbReference>
<keyword evidence="6 10" id="KW-0808">Transferase</keyword>
<dbReference type="NCBIfam" id="TIGR00046">
    <property type="entry name" value="RsmE family RNA methyltransferase"/>
    <property type="match status" value="1"/>
</dbReference>
<accession>A0A6S6SZN2</accession>
<dbReference type="InterPro" id="IPR029026">
    <property type="entry name" value="tRNA_m1G_MTases_N"/>
</dbReference>
<proteinExistence type="inferred from homology"/>
<comment type="subcellular location">
    <subcellularLocation>
        <location evidence="1 10">Cytoplasm</location>
    </subcellularLocation>
</comment>
<evidence type="ECO:0000256" key="10">
    <source>
        <dbReference type="PIRNR" id="PIRNR015601"/>
    </source>
</evidence>
<dbReference type="InterPro" id="IPR006700">
    <property type="entry name" value="RsmE"/>
</dbReference>
<feature type="domain" description="Ribosomal RNA small subunit methyltransferase E methyltransferase" evidence="11">
    <location>
        <begin position="70"/>
        <end position="215"/>
    </location>
</feature>
<dbReference type="CDD" id="cd18084">
    <property type="entry name" value="RsmE-like"/>
    <property type="match status" value="1"/>
</dbReference>
<dbReference type="EC" id="2.1.1.193" evidence="10"/>
<dbReference type="Pfam" id="PF04452">
    <property type="entry name" value="Methyltrans_RNA"/>
    <property type="match status" value="1"/>
</dbReference>
<dbReference type="SUPFAM" id="SSF75217">
    <property type="entry name" value="alpha/beta knot"/>
    <property type="match status" value="1"/>
</dbReference>
<protein>
    <recommendedName>
        <fullName evidence="10">Ribosomal RNA small subunit methyltransferase E</fullName>
        <ecNumber evidence="10">2.1.1.193</ecNumber>
    </recommendedName>
</protein>
<evidence type="ECO:0000256" key="4">
    <source>
        <dbReference type="ARBA" id="ARBA00022552"/>
    </source>
</evidence>
<dbReference type="GO" id="GO:0005737">
    <property type="term" value="C:cytoplasm"/>
    <property type="evidence" value="ECO:0007669"/>
    <property type="project" value="UniProtKB-SubCell"/>
</dbReference>
<evidence type="ECO:0000256" key="5">
    <source>
        <dbReference type="ARBA" id="ARBA00022603"/>
    </source>
</evidence>
<evidence type="ECO:0000256" key="8">
    <source>
        <dbReference type="ARBA" id="ARBA00025699"/>
    </source>
</evidence>
<comment type="function">
    <text evidence="8 10">Specifically methylates the N3 position of the uracil ring of uridine 1498 (m3U1498) in 16S rRNA. Acts on the fully assembled 30S ribosomal subunit.</text>
</comment>
<evidence type="ECO:0000256" key="1">
    <source>
        <dbReference type="ARBA" id="ARBA00004496"/>
    </source>
</evidence>
<dbReference type="InterPro" id="IPR046886">
    <property type="entry name" value="RsmE_MTase_dom"/>
</dbReference>
<dbReference type="Gene3D" id="3.40.1280.10">
    <property type="match status" value="1"/>
</dbReference>
<evidence type="ECO:0000313" key="12">
    <source>
        <dbReference type="EMBL" id="CAA6808412.1"/>
    </source>
</evidence>
<name>A0A6S6SZN2_9BACT</name>
<evidence type="ECO:0000256" key="9">
    <source>
        <dbReference type="ARBA" id="ARBA00047944"/>
    </source>
</evidence>
<sequence length="219" mass="25062">MKFLYHEEAGNEDVIVSGEKLSHLKVRRVFLNDTLLLRNLKDAKEYVYIITHISKKEISLSLDCKLPLEEENKKLHIYWSIIDPKEIEKTLPLLNEIGVSDITFFYASRSQRNFKLNLDKLNKILISSSQQCGRNSIINIDFSDSIDSIIDEDFVVIDFSEQKLSFEVSNIHSVLVGPEGGFTDVERELLKNKTTLGLNTNNILRSRTTVVCVSSKILL</sequence>
<dbReference type="PANTHER" id="PTHR30027">
    <property type="entry name" value="RIBOSOMAL RNA SMALL SUBUNIT METHYLTRANSFERASE E"/>
    <property type="match status" value="1"/>
</dbReference>
<gene>
    <name evidence="12" type="ORF">HELGO_WM16313</name>
</gene>
<dbReference type="PIRSF" id="PIRSF015601">
    <property type="entry name" value="MTase_slr0722"/>
    <property type="match status" value="1"/>
</dbReference>
<evidence type="ECO:0000259" key="11">
    <source>
        <dbReference type="Pfam" id="PF04452"/>
    </source>
</evidence>
<dbReference type="NCBIfam" id="NF008695">
    <property type="entry name" value="PRK11713.3-3"/>
    <property type="match status" value="1"/>
</dbReference>
<comment type="similarity">
    <text evidence="2 10">Belongs to the RNA methyltransferase RsmE family.</text>
</comment>
<keyword evidence="3 10" id="KW-0963">Cytoplasm</keyword>
<evidence type="ECO:0000256" key="7">
    <source>
        <dbReference type="ARBA" id="ARBA00022691"/>
    </source>
</evidence>
<evidence type="ECO:0000256" key="2">
    <source>
        <dbReference type="ARBA" id="ARBA00005528"/>
    </source>
</evidence>
<dbReference type="GO" id="GO:0070042">
    <property type="term" value="F:rRNA (uridine-N3-)-methyltransferase activity"/>
    <property type="evidence" value="ECO:0007669"/>
    <property type="project" value="TreeGrafter"/>
</dbReference>
<evidence type="ECO:0000256" key="3">
    <source>
        <dbReference type="ARBA" id="ARBA00022490"/>
    </source>
</evidence>
<organism evidence="12">
    <name type="scientific">uncultured Campylobacterales bacterium</name>
    <dbReference type="NCBI Taxonomy" id="352960"/>
    <lineage>
        <taxon>Bacteria</taxon>
        <taxon>Pseudomonadati</taxon>
        <taxon>Campylobacterota</taxon>
        <taxon>Epsilonproteobacteria</taxon>
        <taxon>Campylobacterales</taxon>
        <taxon>environmental samples</taxon>
    </lineage>
</organism>
<keyword evidence="5 10" id="KW-0489">Methyltransferase</keyword>
<dbReference type="AlphaFoldDB" id="A0A6S6SZN2"/>
<dbReference type="PANTHER" id="PTHR30027:SF3">
    <property type="entry name" value="16S RRNA (URACIL(1498)-N(3))-METHYLTRANSFERASE"/>
    <property type="match status" value="1"/>
</dbReference>
<evidence type="ECO:0000256" key="6">
    <source>
        <dbReference type="ARBA" id="ARBA00022679"/>
    </source>
</evidence>
<reference evidence="12" key="1">
    <citation type="submission" date="2020-01" db="EMBL/GenBank/DDBJ databases">
        <authorList>
            <person name="Meier V. D."/>
            <person name="Meier V D."/>
        </authorList>
    </citation>
    <scope>NUCLEOTIDE SEQUENCE</scope>
    <source>
        <strain evidence="12">HLG_WM_MAG_12</strain>
    </source>
</reference>
<keyword evidence="4 10" id="KW-0698">rRNA processing</keyword>
<keyword evidence="7 10" id="KW-0949">S-adenosyl-L-methionine</keyword>
<dbReference type="EMBL" id="CACVAW010000032">
    <property type="protein sequence ID" value="CAA6808412.1"/>
    <property type="molecule type" value="Genomic_DNA"/>
</dbReference>